<evidence type="ECO:0000256" key="1">
    <source>
        <dbReference type="ARBA" id="ARBA00022842"/>
    </source>
</evidence>
<dbReference type="GO" id="GO:0016779">
    <property type="term" value="F:nucleotidyltransferase activity"/>
    <property type="evidence" value="ECO:0007669"/>
    <property type="project" value="UniProtKB-ARBA"/>
</dbReference>
<name>A0A0P1EZ39_9RHOB</name>
<dbReference type="Pfam" id="PF12804">
    <property type="entry name" value="NTP_transf_3"/>
    <property type="match status" value="1"/>
</dbReference>
<proteinExistence type="predicted"/>
<evidence type="ECO:0000313" key="4">
    <source>
        <dbReference type="Proteomes" id="UP000051298"/>
    </source>
</evidence>
<dbReference type="InterPro" id="IPR029044">
    <property type="entry name" value="Nucleotide-diphossugar_trans"/>
</dbReference>
<keyword evidence="1" id="KW-0460">Magnesium</keyword>
<dbReference type="AlphaFoldDB" id="A0A0P1EZ39"/>
<dbReference type="PANTHER" id="PTHR43777">
    <property type="entry name" value="MOLYBDENUM COFACTOR CYTIDYLYLTRANSFERASE"/>
    <property type="match status" value="1"/>
</dbReference>
<reference evidence="3 4" key="1">
    <citation type="submission" date="2015-09" db="EMBL/GenBank/DDBJ databases">
        <authorList>
            <consortium name="Swine Surveillance"/>
        </authorList>
    </citation>
    <scope>NUCLEOTIDE SEQUENCE [LARGE SCALE GENOMIC DNA]</scope>
    <source>
        <strain evidence="3 4">CECT 5294</strain>
    </source>
</reference>
<accession>A0A0P1EZ39</accession>
<evidence type="ECO:0000313" key="3">
    <source>
        <dbReference type="EMBL" id="CUH60447.1"/>
    </source>
</evidence>
<dbReference type="STRING" id="266809.PM03_05230"/>
<dbReference type="Gene3D" id="3.90.550.10">
    <property type="entry name" value="Spore Coat Polysaccharide Biosynthesis Protein SpsA, Chain A"/>
    <property type="match status" value="1"/>
</dbReference>
<sequence length="194" mass="20825">MTDVAIILLAAGASNRMKPADKLLEFIDGTPLILRQLRRCCAASGNVTVVLHARDAKRRAWITDSPARIITTPERAMSASLRAGIAGCTAPAAMVVLADMPDITTQDMETLLAAHRAHPQDIIQATTADGRPGQPVIFPAKYYADIARLTGDAGAKPIVQANGARRIALPDEHAITDLDTPEDWATWRARVNEA</sequence>
<dbReference type="SUPFAM" id="SSF53448">
    <property type="entry name" value="Nucleotide-diphospho-sugar transferases"/>
    <property type="match status" value="1"/>
</dbReference>
<dbReference type="CDD" id="cd04182">
    <property type="entry name" value="GT_2_like_f"/>
    <property type="match status" value="1"/>
</dbReference>
<dbReference type="PANTHER" id="PTHR43777:SF1">
    <property type="entry name" value="MOLYBDENUM COFACTOR CYTIDYLYLTRANSFERASE"/>
    <property type="match status" value="1"/>
</dbReference>
<dbReference type="InterPro" id="IPR025877">
    <property type="entry name" value="MobA-like_NTP_Trfase"/>
</dbReference>
<protein>
    <submittedName>
        <fullName evidence="3">Molybdopterin-guanine dinucleotide biosynthesis protein MobA</fullName>
    </submittedName>
</protein>
<gene>
    <name evidence="3" type="ORF">THS5294_01740</name>
</gene>
<dbReference type="EMBL" id="CYRX01000025">
    <property type="protein sequence ID" value="CUH60447.1"/>
    <property type="molecule type" value="Genomic_DNA"/>
</dbReference>
<feature type="domain" description="MobA-like NTP transferase" evidence="2">
    <location>
        <begin position="7"/>
        <end position="162"/>
    </location>
</feature>
<dbReference type="RefSeq" id="WP_058123411.1">
    <property type="nucleotide sequence ID" value="NZ_CYRX01000025.1"/>
</dbReference>
<dbReference type="eggNOG" id="COG2068">
    <property type="taxonomic scope" value="Bacteria"/>
</dbReference>
<dbReference type="Proteomes" id="UP000051298">
    <property type="component" value="Unassembled WGS sequence"/>
</dbReference>
<organism evidence="3 4">
    <name type="scientific">Thalassobacter stenotrophicus</name>
    <dbReference type="NCBI Taxonomy" id="266809"/>
    <lineage>
        <taxon>Bacteria</taxon>
        <taxon>Pseudomonadati</taxon>
        <taxon>Pseudomonadota</taxon>
        <taxon>Alphaproteobacteria</taxon>
        <taxon>Rhodobacterales</taxon>
        <taxon>Roseobacteraceae</taxon>
        <taxon>Thalassobacter</taxon>
    </lineage>
</organism>
<evidence type="ECO:0000259" key="2">
    <source>
        <dbReference type="Pfam" id="PF12804"/>
    </source>
</evidence>